<proteinExistence type="inferred from homology"/>
<dbReference type="PROSITE" id="PS01195">
    <property type="entry name" value="PEPT_TRNA_HYDROL_1"/>
    <property type="match status" value="1"/>
</dbReference>
<dbReference type="Pfam" id="PF01195">
    <property type="entry name" value="Pept_tRNA_hydro"/>
    <property type="match status" value="1"/>
</dbReference>
<evidence type="ECO:0000313" key="8">
    <source>
        <dbReference type="Proteomes" id="UP000826725"/>
    </source>
</evidence>
<feature type="binding site" evidence="4">
    <location>
        <position position="68"/>
    </location>
    <ligand>
        <name>tRNA</name>
        <dbReference type="ChEBI" id="CHEBI:17843"/>
    </ligand>
</feature>
<name>A0A8D5FGJ5_9BACT</name>
<dbReference type="HAMAP" id="MF_00083">
    <property type="entry name" value="Pept_tRNA_hydro_bact"/>
    <property type="match status" value="1"/>
</dbReference>
<comment type="function">
    <text evidence="4">Catalyzes the release of premature peptidyl moieties from peptidyl-tRNA molecules trapped in stalled 50S ribosomal subunits, and thus maintains levels of free tRNAs and 50S ribosomes.</text>
</comment>
<keyword evidence="4 5" id="KW-0378">Hydrolase</keyword>
<evidence type="ECO:0000256" key="1">
    <source>
        <dbReference type="ARBA" id="ARBA00013260"/>
    </source>
</evidence>
<dbReference type="PANTHER" id="PTHR17224:SF1">
    <property type="entry name" value="PEPTIDYL-TRNA HYDROLASE"/>
    <property type="match status" value="1"/>
</dbReference>
<dbReference type="NCBIfam" id="TIGR00447">
    <property type="entry name" value="pth"/>
    <property type="match status" value="1"/>
</dbReference>
<feature type="binding site" evidence="4">
    <location>
        <position position="18"/>
    </location>
    <ligand>
        <name>tRNA</name>
        <dbReference type="ChEBI" id="CHEBI:17843"/>
    </ligand>
</feature>
<keyword evidence="8" id="KW-1185">Reference proteome</keyword>
<evidence type="ECO:0000313" key="7">
    <source>
        <dbReference type="EMBL" id="BCL60190.1"/>
    </source>
</evidence>
<feature type="active site" description="Proton acceptor" evidence="4">
    <location>
        <position position="23"/>
    </location>
</feature>
<dbReference type="GO" id="GO:0004045">
    <property type="term" value="F:peptidyl-tRNA hydrolase activity"/>
    <property type="evidence" value="ECO:0007669"/>
    <property type="project" value="UniProtKB-UniRule"/>
</dbReference>
<organism evidence="7 8">
    <name type="scientific">Desulfomarina profundi</name>
    <dbReference type="NCBI Taxonomy" id="2772557"/>
    <lineage>
        <taxon>Bacteria</taxon>
        <taxon>Pseudomonadati</taxon>
        <taxon>Thermodesulfobacteriota</taxon>
        <taxon>Desulfobulbia</taxon>
        <taxon>Desulfobulbales</taxon>
        <taxon>Desulfobulbaceae</taxon>
        <taxon>Desulfomarina</taxon>
    </lineage>
</organism>
<dbReference type="Proteomes" id="UP000826725">
    <property type="component" value="Chromosome"/>
</dbReference>
<dbReference type="RefSeq" id="WP_228856349.1">
    <property type="nucleotide sequence ID" value="NZ_AP024086.1"/>
</dbReference>
<dbReference type="KEGG" id="dbk:DGMP_08830"/>
<feature type="site" description="Discriminates between blocked and unblocked aminoacyl-tRNA" evidence="4">
    <location>
        <position position="13"/>
    </location>
</feature>
<feature type="site" description="Stabilizes the basic form of H active site to accept a proton" evidence="4">
    <location>
        <position position="95"/>
    </location>
</feature>
<comment type="function">
    <text evidence="4">Hydrolyzes ribosome-free peptidyl-tRNAs (with 1 or more amino acids incorporated), which drop off the ribosome during protein synthesis, or as a result of ribosome stalling.</text>
</comment>
<dbReference type="AlphaFoldDB" id="A0A8D5FGJ5"/>
<dbReference type="GO" id="GO:0000049">
    <property type="term" value="F:tRNA binding"/>
    <property type="evidence" value="ECO:0007669"/>
    <property type="project" value="UniProtKB-UniRule"/>
</dbReference>
<dbReference type="GO" id="GO:0005737">
    <property type="term" value="C:cytoplasm"/>
    <property type="evidence" value="ECO:0007669"/>
    <property type="project" value="UniProtKB-SubCell"/>
</dbReference>
<dbReference type="FunFam" id="3.40.50.1470:FF:000001">
    <property type="entry name" value="Peptidyl-tRNA hydrolase"/>
    <property type="match status" value="1"/>
</dbReference>
<keyword evidence="4" id="KW-0820">tRNA-binding</keyword>
<comment type="catalytic activity">
    <reaction evidence="4 5">
        <text>an N-acyl-L-alpha-aminoacyl-tRNA + H2O = an N-acyl-L-amino acid + a tRNA + H(+)</text>
        <dbReference type="Rhea" id="RHEA:54448"/>
        <dbReference type="Rhea" id="RHEA-COMP:10123"/>
        <dbReference type="Rhea" id="RHEA-COMP:13883"/>
        <dbReference type="ChEBI" id="CHEBI:15377"/>
        <dbReference type="ChEBI" id="CHEBI:15378"/>
        <dbReference type="ChEBI" id="CHEBI:59874"/>
        <dbReference type="ChEBI" id="CHEBI:78442"/>
        <dbReference type="ChEBI" id="CHEBI:138191"/>
        <dbReference type="EC" id="3.1.1.29"/>
    </reaction>
</comment>
<evidence type="ECO:0000256" key="5">
    <source>
        <dbReference type="RuleBase" id="RU000673"/>
    </source>
</evidence>
<dbReference type="GO" id="GO:0072344">
    <property type="term" value="P:rescue of stalled ribosome"/>
    <property type="evidence" value="ECO:0007669"/>
    <property type="project" value="UniProtKB-UniRule"/>
</dbReference>
<dbReference type="GO" id="GO:0006515">
    <property type="term" value="P:protein quality control for misfolded or incompletely synthesized proteins"/>
    <property type="evidence" value="ECO:0007669"/>
    <property type="project" value="UniProtKB-UniRule"/>
</dbReference>
<dbReference type="PANTHER" id="PTHR17224">
    <property type="entry name" value="PEPTIDYL-TRNA HYDROLASE"/>
    <property type="match status" value="1"/>
</dbReference>
<comment type="similarity">
    <text evidence="2 4 6">Belongs to the PTH family.</text>
</comment>
<reference evidence="7" key="1">
    <citation type="submission" date="2020-09" db="EMBL/GenBank/DDBJ databases">
        <title>Desulfogranum mesoprofundum gen. nov., sp. nov., a novel mesophilic, sulfate-reducing chemolithoautotroph isolated from a deep-sea hydrothermal vent chimney in the Suiyo Seamount.</title>
        <authorList>
            <person name="Hashimoto Y."/>
            <person name="Nakagawa S."/>
        </authorList>
    </citation>
    <scope>NUCLEOTIDE SEQUENCE</scope>
    <source>
        <strain evidence="7">KT2</strain>
    </source>
</reference>
<dbReference type="CDD" id="cd00462">
    <property type="entry name" value="PTH"/>
    <property type="match status" value="1"/>
</dbReference>
<comment type="caution">
    <text evidence="4">Lacks conserved residue(s) required for the propagation of feature annotation.</text>
</comment>
<evidence type="ECO:0000256" key="3">
    <source>
        <dbReference type="ARBA" id="ARBA00050038"/>
    </source>
</evidence>
<keyword evidence="4" id="KW-0963">Cytoplasm</keyword>
<sequence>MSGRNSVIIGLGNKGDEYEGTRHNIGFLVLDELAKRWHIDISRFKWNSLSGTGRLFGQNLLLLKPMTYMNLSGKGVVEYVRFFKINPDRILVIQDDLDMAAGRIKLVKGGGAGGHKGILSLVQHLGTKDFFRLKIGIGRPGQGDVHRDFPVEKYVLSRLTDEEISRLSARYDQLEQGLRIFFEEGVPRAMSLLNSLK</sequence>
<comment type="subcellular location">
    <subcellularLocation>
        <location evidence="4">Cytoplasm</location>
    </subcellularLocation>
</comment>
<evidence type="ECO:0000256" key="2">
    <source>
        <dbReference type="ARBA" id="ARBA00038063"/>
    </source>
</evidence>
<dbReference type="InterPro" id="IPR001328">
    <property type="entry name" value="Pept_tRNA_hydro"/>
</dbReference>
<keyword evidence="4" id="KW-0694">RNA-binding</keyword>
<protein>
    <recommendedName>
        <fullName evidence="3 4">Peptidyl-tRNA hydrolase</fullName>
        <shortName evidence="4">Pth</shortName>
        <ecNumber evidence="1 4">3.1.1.29</ecNumber>
    </recommendedName>
</protein>
<evidence type="ECO:0000256" key="4">
    <source>
        <dbReference type="HAMAP-Rule" id="MF_00083"/>
    </source>
</evidence>
<dbReference type="EC" id="3.1.1.29" evidence="1 4"/>
<dbReference type="InterPro" id="IPR018171">
    <property type="entry name" value="Pept_tRNA_hydro_CS"/>
</dbReference>
<evidence type="ECO:0000256" key="6">
    <source>
        <dbReference type="RuleBase" id="RU004320"/>
    </source>
</evidence>
<dbReference type="EMBL" id="AP024086">
    <property type="protein sequence ID" value="BCL60190.1"/>
    <property type="molecule type" value="Genomic_DNA"/>
</dbReference>
<feature type="binding site" evidence="4">
    <location>
        <position position="70"/>
    </location>
    <ligand>
        <name>tRNA</name>
        <dbReference type="ChEBI" id="CHEBI:17843"/>
    </ligand>
</feature>
<comment type="subunit">
    <text evidence="4">Monomer.</text>
</comment>
<gene>
    <name evidence="7" type="primary">spoVC</name>
    <name evidence="4" type="synonym">pth</name>
    <name evidence="7" type="ORF">DGMP_08830</name>
</gene>
<accession>A0A8D5FGJ5</accession>